<dbReference type="PANTHER" id="PTHR42103:SF2">
    <property type="entry name" value="AB HYDROLASE-1 DOMAIN-CONTAINING PROTEIN"/>
    <property type="match status" value="1"/>
</dbReference>
<dbReference type="PANTHER" id="PTHR42103">
    <property type="entry name" value="ALPHA/BETA-HYDROLASES SUPERFAMILY PROTEIN"/>
    <property type="match status" value="1"/>
</dbReference>
<dbReference type="EMBL" id="MU251243">
    <property type="protein sequence ID" value="KAG9258424.1"/>
    <property type="molecule type" value="Genomic_DNA"/>
</dbReference>
<protein>
    <submittedName>
        <fullName evidence="2">Alpha/Beta hydrolase protein</fullName>
    </submittedName>
</protein>
<dbReference type="GO" id="GO:0016787">
    <property type="term" value="F:hydrolase activity"/>
    <property type="evidence" value="ECO:0007669"/>
    <property type="project" value="UniProtKB-KW"/>
</dbReference>
<evidence type="ECO:0000313" key="3">
    <source>
        <dbReference type="Proteomes" id="UP000887229"/>
    </source>
</evidence>
<comment type="caution">
    <text evidence="2">The sequence shown here is derived from an EMBL/GenBank/DDBJ whole genome shotgun (WGS) entry which is preliminary data.</text>
</comment>
<dbReference type="Gene3D" id="3.40.50.1820">
    <property type="entry name" value="alpha/beta hydrolase"/>
    <property type="match status" value="1"/>
</dbReference>
<feature type="compositionally biased region" description="Basic and acidic residues" evidence="1">
    <location>
        <begin position="186"/>
        <end position="196"/>
    </location>
</feature>
<keyword evidence="3" id="KW-1185">Reference proteome</keyword>
<dbReference type="OrthoDB" id="10260961at2759"/>
<dbReference type="RefSeq" id="XP_046122348.1">
    <property type="nucleotide sequence ID" value="XM_046261863.1"/>
</dbReference>
<gene>
    <name evidence="2" type="ORF">F5Z01DRAFT_632501</name>
</gene>
<reference evidence="2" key="1">
    <citation type="journal article" date="2021" name="IMA Fungus">
        <title>Genomic characterization of three marine fungi, including Emericellopsis atlantica sp. nov. with signatures of a generalist lifestyle and marine biomass degradation.</title>
        <authorList>
            <person name="Hagestad O.C."/>
            <person name="Hou L."/>
            <person name="Andersen J.H."/>
            <person name="Hansen E.H."/>
            <person name="Altermark B."/>
            <person name="Li C."/>
            <person name="Kuhnert E."/>
            <person name="Cox R.J."/>
            <person name="Crous P.W."/>
            <person name="Spatafora J.W."/>
            <person name="Lail K."/>
            <person name="Amirebrahimi M."/>
            <person name="Lipzen A."/>
            <person name="Pangilinan J."/>
            <person name="Andreopoulos W."/>
            <person name="Hayes R.D."/>
            <person name="Ng V."/>
            <person name="Grigoriev I.V."/>
            <person name="Jackson S.A."/>
            <person name="Sutton T.D.S."/>
            <person name="Dobson A.D.W."/>
            <person name="Rama T."/>
        </authorList>
    </citation>
    <scope>NUCLEOTIDE SEQUENCE</scope>
    <source>
        <strain evidence="2">TS7</strain>
    </source>
</reference>
<sequence length="350" mass="38086">MHLPDPTLTLTIPSIHDSLPLNCRIYHPLEPDARYAAVVAHPYAPLGGSYDDPIVETVAAYLLRRGFIVATFNFRGAGTGRTSWSARPEVGDYTSIVGFIVYYVHHLFHGDGVQGAGRALLMGGYSYGAMVTSQLPPLEDLLLTFATPAIDSAAAQIRSQADTLAAQQRDVLHARSRRSLRVGEGSPKRRSNDSARSHSFSLDEAEDKIRHLVNKTVHRRENSRGQPGSTNGAASVTLAAVPDLTLPRPAYLLISPLQGFVLSLATMRRHTGDEAAEQKMRGNPTLAVFGNGDIFVAASKLRTWVTRMEDGDSLFQGQEVEGAGHFWVEQGVLSTMMSHVANFVRMLTAP</sequence>
<feature type="region of interest" description="Disordered" evidence="1">
    <location>
        <begin position="175"/>
        <end position="201"/>
    </location>
</feature>
<accession>A0A9P7ZU60</accession>
<name>A0A9P7ZU60_9HYPO</name>
<dbReference type="SUPFAM" id="SSF53474">
    <property type="entry name" value="alpha/beta-Hydrolases"/>
    <property type="match status" value="1"/>
</dbReference>
<evidence type="ECO:0000256" key="1">
    <source>
        <dbReference type="SAM" id="MobiDB-lite"/>
    </source>
</evidence>
<dbReference type="Proteomes" id="UP000887229">
    <property type="component" value="Unassembled WGS sequence"/>
</dbReference>
<keyword evidence="2" id="KW-0378">Hydrolase</keyword>
<dbReference type="InterPro" id="IPR029058">
    <property type="entry name" value="AB_hydrolase_fold"/>
</dbReference>
<dbReference type="GeneID" id="70292766"/>
<organism evidence="2 3">
    <name type="scientific">Emericellopsis atlantica</name>
    <dbReference type="NCBI Taxonomy" id="2614577"/>
    <lineage>
        <taxon>Eukaryota</taxon>
        <taxon>Fungi</taxon>
        <taxon>Dikarya</taxon>
        <taxon>Ascomycota</taxon>
        <taxon>Pezizomycotina</taxon>
        <taxon>Sordariomycetes</taxon>
        <taxon>Hypocreomycetidae</taxon>
        <taxon>Hypocreales</taxon>
        <taxon>Bionectriaceae</taxon>
        <taxon>Emericellopsis</taxon>
    </lineage>
</organism>
<proteinExistence type="predicted"/>
<dbReference type="AlphaFoldDB" id="A0A9P7ZU60"/>
<evidence type="ECO:0000313" key="2">
    <source>
        <dbReference type="EMBL" id="KAG9258424.1"/>
    </source>
</evidence>